<evidence type="ECO:0000259" key="2">
    <source>
        <dbReference type="Pfam" id="PF01968"/>
    </source>
</evidence>
<feature type="domain" description="Hydantoinase A/oxoprolinase" evidence="2">
    <location>
        <begin position="247"/>
        <end position="542"/>
    </location>
</feature>
<sequence length="1305" mass="142197">MPIRVDAAASDKVQICIDRGGTFCDVIARSESKGDHLVKLLSVDPSNYPDAPREGVRRVLEWFTGETIPRNTPLDTSRIESLRMGTTVATNALLERKGENVAFVTTKGFKDALEIGTQTRPHLFQLAIKKPDVLYTESIEVDERVAPEWEDFGDDNAVAENYKQTGRLASGVNGVQMRVLKELDQEKAERDLKALYDKGYRSLAIALVHSYIYPDHEQIIEKIAEKVGFEQISTSSSLQSMINLVSRGSSATADAYLTPEVKRYLNGFSKGFAGGLDANDSCRVSFMQSDGALCDHRQFSGLKAILSGPAGGVVGFAKTSFDPKDGAPVVGFDMGGTSTDVSRYGGHYEHVFETTTAGVTIQTPQLDINTVAAGGGSILTYRNGLLAVGPESAGAHPGPACYRKGGPLTVTDANVFLGRIHIDSFPKIFGPTEDLPLDYWIVKQKFETLTKEINKENKSELTPAQVAAGFINVADTSMARPIRALTEQRGHRTGAHILSSFGGAGGQHACALARVLGIPRVIVHKYSSLLSAFGMALADVAVDNSEPLHLQYGQDVQNVLDERFDALKKLGHDQLIAQGIHESAIRFEQYLNLRYRGSDTRIMIRKPKDGDYAAAFIAQHKREFAFNLESPIDIENIRVRAVGLVDEEDEPSPFVHDLETLPQNPVAKDAHFATNEIFFEGEDKYVTAPLYQLQSLAPGTVVSGPAVLLDKTQTILLHPKNTARILTNCVYIDVGLGQTTELDPNTVDPIQLSIFAHRFMGIAESMGRALQKTAISLMIKERLDFSCAIFGPDGQLVANAPNVPVHLGSMQYAVQFQAEKRKGQLRPGDILVSNKPGAGGTHLPDITVIQPVFEQGSDTEIVFWVASRGHHGDIGGLQGQSMHPEAVESWQEGASIMSTFLVRDGNFNLEEITEIFDAAGQYPDCLASRQLDVNISDLKAQCSACAVGTSQIGDLFDEYGKQVVQHYMGAIRNNAELAVRSFFKQHDRKVLTSEDYLDDGSILRLKIQIQDDGSASFDFTGTTLESYSNLNAPPAITRSAIIYCLRALIGTDMPLNAGVLAPVDLTIPENTILSPSPYAAVCSGNTETSQRIVDVIFKAFEATAAGQGGMNMTGFDYKQYYYGETICGGAGAGHNWKGQSAVHVNMTNTRVGDVEIIEKRFPLVLREFSIRRGSGGKGKNDGGDGVHREYQARVPMRASLNGERRVTQPYGMHGGNPGSRGANYWIRNSETPQERRIKLKPASAFNMSVGDRVVIHTPGGGGYGSEEIEHKQNGTWKPNTESSTVQHTRANGSVAEWQAMQNNLD</sequence>
<feature type="domain" description="Hydantoinase/oxoprolinase N-terminal" evidence="4">
    <location>
        <begin position="15"/>
        <end position="227"/>
    </location>
</feature>
<dbReference type="Proteomes" id="UP001355207">
    <property type="component" value="Chromosome 1"/>
</dbReference>
<dbReference type="GO" id="GO:0005829">
    <property type="term" value="C:cytosol"/>
    <property type="evidence" value="ECO:0007669"/>
    <property type="project" value="TreeGrafter"/>
</dbReference>
<evidence type="ECO:0000256" key="1">
    <source>
        <dbReference type="ARBA" id="ARBA00010403"/>
    </source>
</evidence>
<name>A0AAX4JMP3_9TREE</name>
<dbReference type="GO" id="GO:0006749">
    <property type="term" value="P:glutathione metabolic process"/>
    <property type="evidence" value="ECO:0007669"/>
    <property type="project" value="TreeGrafter"/>
</dbReference>
<dbReference type="InterPro" id="IPR002821">
    <property type="entry name" value="Hydantoinase_A"/>
</dbReference>
<evidence type="ECO:0000313" key="6">
    <source>
        <dbReference type="EMBL" id="WWC85663.1"/>
    </source>
</evidence>
<evidence type="ECO:0000259" key="3">
    <source>
        <dbReference type="Pfam" id="PF02538"/>
    </source>
</evidence>
<proteinExistence type="inferred from homology"/>
<dbReference type="Pfam" id="PF02538">
    <property type="entry name" value="Hydantoinase_B"/>
    <property type="match status" value="1"/>
</dbReference>
<feature type="domain" description="Hydantoinase B/oxoprolinase" evidence="3">
    <location>
        <begin position="748"/>
        <end position="1265"/>
    </location>
</feature>
<reference evidence="6 7" key="1">
    <citation type="submission" date="2024-01" db="EMBL/GenBank/DDBJ databases">
        <title>Comparative genomics of Cryptococcus and Kwoniella reveals pathogenesis evolution and contrasting modes of karyotype evolution via chromosome fusion or intercentromeric recombination.</title>
        <authorList>
            <person name="Coelho M.A."/>
            <person name="David-Palma M."/>
            <person name="Shea T."/>
            <person name="Bowers K."/>
            <person name="McGinley-Smith S."/>
            <person name="Mohammad A.W."/>
            <person name="Gnirke A."/>
            <person name="Yurkov A.M."/>
            <person name="Nowrousian M."/>
            <person name="Sun S."/>
            <person name="Cuomo C.A."/>
            <person name="Heitman J."/>
        </authorList>
    </citation>
    <scope>NUCLEOTIDE SEQUENCE [LARGE SCALE GENOMIC DNA]</scope>
    <source>
        <strain evidence="6 7">CBS 6074</strain>
    </source>
</reference>
<dbReference type="RefSeq" id="XP_066072426.1">
    <property type="nucleotide sequence ID" value="XM_066216329.1"/>
</dbReference>
<dbReference type="EMBL" id="CP144098">
    <property type="protein sequence ID" value="WWC85663.1"/>
    <property type="molecule type" value="Genomic_DNA"/>
</dbReference>
<evidence type="ECO:0008006" key="8">
    <source>
        <dbReference type="Google" id="ProtNLM"/>
    </source>
</evidence>
<dbReference type="Pfam" id="PF19278">
    <property type="entry name" value="Hydant_A_C"/>
    <property type="match status" value="1"/>
</dbReference>
<keyword evidence="7" id="KW-1185">Reference proteome</keyword>
<dbReference type="InterPro" id="IPR003692">
    <property type="entry name" value="Hydantoinase_B"/>
</dbReference>
<gene>
    <name evidence="6" type="ORF">L201_000529</name>
</gene>
<accession>A0AAX4JMP3</accession>
<evidence type="ECO:0000259" key="4">
    <source>
        <dbReference type="Pfam" id="PF05378"/>
    </source>
</evidence>
<dbReference type="PANTHER" id="PTHR11365:SF26">
    <property type="entry name" value="5-OXOPROLINASE"/>
    <property type="match status" value="1"/>
</dbReference>
<evidence type="ECO:0000313" key="7">
    <source>
        <dbReference type="Proteomes" id="UP001355207"/>
    </source>
</evidence>
<dbReference type="PANTHER" id="PTHR11365">
    <property type="entry name" value="5-OXOPROLINASE RELATED"/>
    <property type="match status" value="1"/>
</dbReference>
<dbReference type="GO" id="GO:0017168">
    <property type="term" value="F:5-oxoprolinase (ATP-hydrolyzing) activity"/>
    <property type="evidence" value="ECO:0007669"/>
    <property type="project" value="TreeGrafter"/>
</dbReference>
<dbReference type="Pfam" id="PF05378">
    <property type="entry name" value="Hydant_A_N"/>
    <property type="match status" value="1"/>
</dbReference>
<comment type="similarity">
    <text evidence="1">Belongs to the oxoprolinase family.</text>
</comment>
<dbReference type="GeneID" id="91091201"/>
<dbReference type="Pfam" id="PF01968">
    <property type="entry name" value="Hydantoinase_A"/>
    <property type="match status" value="1"/>
</dbReference>
<feature type="domain" description="Acetophenone carboxylase-like C-terminal" evidence="5">
    <location>
        <begin position="556"/>
        <end position="723"/>
    </location>
</feature>
<dbReference type="InterPro" id="IPR045079">
    <property type="entry name" value="Oxoprolinase-like"/>
</dbReference>
<dbReference type="InterPro" id="IPR008040">
    <property type="entry name" value="Hydant_A_N"/>
</dbReference>
<organism evidence="6 7">
    <name type="scientific">Kwoniella dendrophila CBS 6074</name>
    <dbReference type="NCBI Taxonomy" id="1295534"/>
    <lineage>
        <taxon>Eukaryota</taxon>
        <taxon>Fungi</taxon>
        <taxon>Dikarya</taxon>
        <taxon>Basidiomycota</taxon>
        <taxon>Agaricomycotina</taxon>
        <taxon>Tremellomycetes</taxon>
        <taxon>Tremellales</taxon>
        <taxon>Cryptococcaceae</taxon>
        <taxon>Kwoniella</taxon>
    </lineage>
</organism>
<evidence type="ECO:0000259" key="5">
    <source>
        <dbReference type="Pfam" id="PF19278"/>
    </source>
</evidence>
<protein>
    <recommendedName>
        <fullName evidence="8">5-oxoprolinase (ATP-hydrolysing)</fullName>
    </recommendedName>
</protein>
<dbReference type="InterPro" id="IPR049517">
    <property type="entry name" value="ACX-like_C"/>
</dbReference>